<dbReference type="EMBL" id="GBXM01034873">
    <property type="protein sequence ID" value="JAH73704.1"/>
    <property type="molecule type" value="Transcribed_RNA"/>
</dbReference>
<proteinExistence type="predicted"/>
<sequence length="29" mass="3135">MAWACMATCGSGSLVFIDYVTEDGSSRIY</sequence>
<name>A0A0E9V6E8_ANGAN</name>
<protein>
    <submittedName>
        <fullName evidence="1">Uncharacterized protein</fullName>
    </submittedName>
</protein>
<reference evidence="1" key="2">
    <citation type="journal article" date="2015" name="Fish Shellfish Immunol.">
        <title>Early steps in the European eel (Anguilla anguilla)-Vibrio vulnificus interaction in the gills: Role of the RtxA13 toxin.</title>
        <authorList>
            <person name="Callol A."/>
            <person name="Pajuelo D."/>
            <person name="Ebbesson L."/>
            <person name="Teles M."/>
            <person name="MacKenzie S."/>
            <person name="Amaro C."/>
        </authorList>
    </citation>
    <scope>NUCLEOTIDE SEQUENCE</scope>
</reference>
<accession>A0A0E9V6E8</accession>
<reference evidence="1" key="1">
    <citation type="submission" date="2014-11" db="EMBL/GenBank/DDBJ databases">
        <authorList>
            <person name="Amaro Gonzalez C."/>
        </authorList>
    </citation>
    <scope>NUCLEOTIDE SEQUENCE</scope>
</reference>
<dbReference type="AlphaFoldDB" id="A0A0E9V6E8"/>
<evidence type="ECO:0000313" key="1">
    <source>
        <dbReference type="EMBL" id="JAH73704.1"/>
    </source>
</evidence>
<organism evidence="1">
    <name type="scientific">Anguilla anguilla</name>
    <name type="common">European freshwater eel</name>
    <name type="synonym">Muraena anguilla</name>
    <dbReference type="NCBI Taxonomy" id="7936"/>
    <lineage>
        <taxon>Eukaryota</taxon>
        <taxon>Metazoa</taxon>
        <taxon>Chordata</taxon>
        <taxon>Craniata</taxon>
        <taxon>Vertebrata</taxon>
        <taxon>Euteleostomi</taxon>
        <taxon>Actinopterygii</taxon>
        <taxon>Neopterygii</taxon>
        <taxon>Teleostei</taxon>
        <taxon>Anguilliformes</taxon>
        <taxon>Anguillidae</taxon>
        <taxon>Anguilla</taxon>
    </lineage>
</organism>